<dbReference type="InterPro" id="IPR002157">
    <property type="entry name" value="Cbl-bd_prot"/>
</dbReference>
<keyword evidence="5" id="KW-1015">Disulfide bond</keyword>
<evidence type="ECO:0000256" key="7">
    <source>
        <dbReference type="SAM" id="SignalP"/>
    </source>
</evidence>
<dbReference type="Pfam" id="PF01122">
    <property type="entry name" value="Cobalamin_bind"/>
    <property type="match status" value="1"/>
</dbReference>
<dbReference type="Proteomes" id="UP001487740">
    <property type="component" value="Unassembled WGS sequence"/>
</dbReference>
<feature type="binding site" evidence="4">
    <location>
        <position position="249"/>
    </location>
    <ligand>
        <name>cyanocob(III)alamin</name>
        <dbReference type="ChEBI" id="CHEBI:17439"/>
    </ligand>
</feature>
<evidence type="ECO:0000256" key="6">
    <source>
        <dbReference type="SAM" id="MobiDB-lite"/>
    </source>
</evidence>
<dbReference type="GO" id="GO:0031419">
    <property type="term" value="F:cobalamin binding"/>
    <property type="evidence" value="ECO:0007669"/>
    <property type="project" value="InterPro"/>
</dbReference>
<evidence type="ECO:0000256" key="2">
    <source>
        <dbReference type="ARBA" id="ARBA00022525"/>
    </source>
</evidence>
<keyword evidence="2" id="KW-0964">Secreted</keyword>
<organism evidence="8 9">
    <name type="scientific">Scylla paramamosain</name>
    <name type="common">Mud crab</name>
    <dbReference type="NCBI Taxonomy" id="85552"/>
    <lineage>
        <taxon>Eukaryota</taxon>
        <taxon>Metazoa</taxon>
        <taxon>Ecdysozoa</taxon>
        <taxon>Arthropoda</taxon>
        <taxon>Crustacea</taxon>
        <taxon>Multicrustacea</taxon>
        <taxon>Malacostraca</taxon>
        <taxon>Eumalacostraca</taxon>
        <taxon>Eucarida</taxon>
        <taxon>Decapoda</taxon>
        <taxon>Pleocyemata</taxon>
        <taxon>Brachyura</taxon>
        <taxon>Eubrachyura</taxon>
        <taxon>Portunoidea</taxon>
        <taxon>Portunidae</taxon>
        <taxon>Portuninae</taxon>
        <taxon>Scylla</taxon>
    </lineage>
</organism>
<feature type="binding site" evidence="4">
    <location>
        <begin position="416"/>
        <end position="418"/>
    </location>
    <ligand>
        <name>cyanocob(III)alamin</name>
        <dbReference type="ChEBI" id="CHEBI:17439"/>
    </ligand>
</feature>
<evidence type="ECO:0000313" key="8">
    <source>
        <dbReference type="EMBL" id="KAK8397336.1"/>
    </source>
</evidence>
<feature type="binding site" evidence="4">
    <location>
        <begin position="399"/>
        <end position="400"/>
    </location>
    <ligand>
        <name>cyanocob(III)alamin</name>
        <dbReference type="ChEBI" id="CHEBI:17439"/>
    </ligand>
</feature>
<accession>A0AAW0UBY9</accession>
<comment type="subcellular location">
    <subcellularLocation>
        <location evidence="1">Secreted</location>
    </subcellularLocation>
</comment>
<dbReference type="Gene3D" id="2.170.130.30">
    <property type="match status" value="1"/>
</dbReference>
<evidence type="ECO:0000256" key="4">
    <source>
        <dbReference type="PIRSR" id="PIRSR602157-1"/>
    </source>
</evidence>
<dbReference type="SUPFAM" id="SSF48239">
    <property type="entry name" value="Terpenoid cyclases/Protein prenyltransferases"/>
    <property type="match status" value="1"/>
</dbReference>
<feature type="chain" id="PRO_5043732404" evidence="7">
    <location>
        <begin position="26"/>
        <end position="459"/>
    </location>
</feature>
<feature type="region of interest" description="Disordered" evidence="6">
    <location>
        <begin position="305"/>
        <end position="341"/>
    </location>
</feature>
<feature type="compositionally biased region" description="Pro residues" evidence="6">
    <location>
        <begin position="322"/>
        <end position="335"/>
    </location>
</feature>
<dbReference type="InterPro" id="IPR008930">
    <property type="entry name" value="Terpenoid_cyclase/PrenylTrfase"/>
</dbReference>
<evidence type="ECO:0000256" key="5">
    <source>
        <dbReference type="PIRSR" id="PIRSR602157-2"/>
    </source>
</evidence>
<proteinExistence type="predicted"/>
<dbReference type="GO" id="GO:0005615">
    <property type="term" value="C:extracellular space"/>
    <property type="evidence" value="ECO:0007669"/>
    <property type="project" value="TreeGrafter"/>
</dbReference>
<evidence type="ECO:0000313" key="9">
    <source>
        <dbReference type="Proteomes" id="UP001487740"/>
    </source>
</evidence>
<evidence type="ECO:0000256" key="3">
    <source>
        <dbReference type="ARBA" id="ARBA00022729"/>
    </source>
</evidence>
<evidence type="ECO:0000256" key="1">
    <source>
        <dbReference type="ARBA" id="ARBA00004613"/>
    </source>
</evidence>
<reference evidence="8 9" key="1">
    <citation type="submission" date="2023-03" db="EMBL/GenBank/DDBJ databases">
        <title>High-quality genome of Scylla paramamosain provides insights in environmental adaptation.</title>
        <authorList>
            <person name="Zhang L."/>
        </authorList>
    </citation>
    <scope>NUCLEOTIDE SEQUENCE [LARGE SCALE GENOMIC DNA]</scope>
    <source>
        <strain evidence="8">LZ_2023a</strain>
        <tissue evidence="8">Muscle</tissue>
    </source>
</reference>
<feature type="disulfide bond" evidence="5">
    <location>
        <begin position="177"/>
        <end position="216"/>
    </location>
</feature>
<keyword evidence="4" id="KW-0170">Cobalt</keyword>
<dbReference type="EMBL" id="JARAKH010000014">
    <property type="protein sequence ID" value="KAK8397336.1"/>
    <property type="molecule type" value="Genomic_DNA"/>
</dbReference>
<dbReference type="AlphaFoldDB" id="A0AAW0UBY9"/>
<name>A0AAW0UBY9_SCYPA</name>
<feature type="signal peptide" evidence="7">
    <location>
        <begin position="1"/>
        <end position="25"/>
    </location>
</feature>
<comment type="caution">
    <text evidence="8">The sequence shown here is derived from an EMBL/GenBank/DDBJ whole genome shotgun (WGS) entry which is preliminary data.</text>
</comment>
<dbReference type="Gene3D" id="1.50.10.20">
    <property type="match status" value="1"/>
</dbReference>
<keyword evidence="9" id="KW-1185">Reference proteome</keyword>
<protein>
    <submittedName>
        <fullName evidence="8">Uncharacterized protein</fullName>
    </submittedName>
</protein>
<dbReference type="PANTHER" id="PTHR10559:SF18">
    <property type="entry name" value="TRANSCOBALAMIN II"/>
    <property type="match status" value="1"/>
</dbReference>
<dbReference type="PANTHER" id="PTHR10559">
    <property type="entry name" value="TRANSCOBALAMIN-1/GASTRIC INTRINSIC FACTOR"/>
    <property type="match status" value="1"/>
</dbReference>
<feature type="binding site" evidence="4">
    <location>
        <position position="205"/>
    </location>
    <ligand>
        <name>cyanocob(III)alamin</name>
        <dbReference type="ChEBI" id="CHEBI:17439"/>
    </ligand>
</feature>
<sequence length="459" mass="50487">MTSAGVMAAAVLPLLLLFTSAVVTASTQHAEPSQELEATGVAEDARPMDEEPLLVLPAAARAVQWVIGQRKPDWGWGTDTAHTVLALRLANATWFAPSQLESQLAVKQLELELVLRLWKKGRHELPVTQGHLAVNVMALVALCRDPRSFYSKDLVSMLGHQAGQVDFEIAYTQLATCTAGQHVRKAKVRRLVDMISAHGKIHSLDTLSVVIMALRCIQHQRRHDLHRYLDTALHALLKQQQPDGSFGGNLHTTALALQAMLSSQLAGGLTGSFGSLFDTIAVLPLLGGRTLLDVALRRCPSVEGDTVDSRDAPVDAFDLPDDTPPVPTGLPPRPDPANTTEEPQIQVTYVIWKGNNASLNYNLTLSVAPNTTFLEVMKTAAEMDDRYVFSASHWGNGLYIHTLAGAKEQKLGYWYWLLFRLREAPIPGTKPDNKFIVGTGVQETIVHDRDIMLFWFHQI</sequence>
<dbReference type="InterPro" id="IPR051588">
    <property type="entry name" value="Cobalamin_Transport"/>
</dbReference>
<dbReference type="GO" id="GO:0015889">
    <property type="term" value="P:cobalamin transport"/>
    <property type="evidence" value="ECO:0007669"/>
    <property type="project" value="InterPro"/>
</dbReference>
<keyword evidence="3 7" id="KW-0732">Signal</keyword>
<gene>
    <name evidence="8" type="ORF">O3P69_004798</name>
</gene>